<dbReference type="GeneID" id="16606929"/>
<dbReference type="EMBL" id="KC977571">
    <property type="protein sequence ID" value="AGO85142.1"/>
    <property type="molecule type" value="Genomic_DNA"/>
</dbReference>
<proteinExistence type="predicted"/>
<dbReference type="InterPro" id="IPR045421">
    <property type="entry name" value="DUF5902"/>
</dbReference>
<name>S4W3D4_9VIRU</name>
<dbReference type="RefSeq" id="YP_008438216.1">
    <property type="nucleotide sequence ID" value="NC_022098.1"/>
</dbReference>
<dbReference type="KEGG" id="vg:16606929"/>
<evidence type="ECO:0000313" key="2">
    <source>
        <dbReference type="EMBL" id="AGO85142.1"/>
    </source>
</evidence>
<organism evidence="2 3">
    <name type="scientific">Pandoravirus salinus</name>
    <dbReference type="NCBI Taxonomy" id="1349410"/>
    <lineage>
        <taxon>Viruses</taxon>
        <taxon>Pandoravirus</taxon>
    </lineage>
</organism>
<keyword evidence="3" id="KW-1185">Reference proteome</keyword>
<evidence type="ECO:0000313" key="3">
    <source>
        <dbReference type="Proteomes" id="UP000204584"/>
    </source>
</evidence>
<gene>
    <name evidence="2" type="ORF">psal_cds_981</name>
</gene>
<reference evidence="2 3" key="1">
    <citation type="journal article" date="2013" name="Science">
        <title>Pandoraviruses: amoeba viruses with genomes up to 2.5 Mb reaching that of parasitic eukaryotes.</title>
        <authorList>
            <person name="Philippe N."/>
            <person name="Legendre M."/>
            <person name="Doutre G."/>
            <person name="Coute Y."/>
            <person name="Poirot O."/>
            <person name="Lescot M."/>
            <person name="Arslan D."/>
            <person name="Seltzer V."/>
            <person name="Bertaux L."/>
            <person name="Bruley C."/>
            <person name="Garin J."/>
            <person name="Claverie J.M."/>
            <person name="Abergel C."/>
        </authorList>
    </citation>
    <scope>NUCLEOTIDE SEQUENCE [LARGE SCALE GENOMIC DNA]</scope>
</reference>
<feature type="domain" description="DUF5902" evidence="1">
    <location>
        <begin position="13"/>
        <end position="115"/>
    </location>
</feature>
<protein>
    <recommendedName>
        <fullName evidence="1">DUF5902 domain-containing protein</fullName>
    </recommendedName>
</protein>
<evidence type="ECO:0000259" key="1">
    <source>
        <dbReference type="Pfam" id="PF19255"/>
    </source>
</evidence>
<accession>S4W3D4</accession>
<sequence>MQAINDNEHSLQDLPPELTALVASGVEPGDLVRFCAANSGLLSACRANVVDWRMEAPEIEAVLPPRMSARRFLSPLDVAWYVSAVDAFRRKCTLYAVMLVVNNALAFADFMGSIPTPSGRRLAGIPDAGEVDTEPHRRDHMSFISNLSDMEAWARRQPRLVGFYFNHHQLMGDAPIEVVGPLGPHAAFVSDPPALFAVLDDADTIGWGGVLSAAQNQAFVAQTQRRINRTLTKALGPYADRRTELAILMNRATAIDRETPDTRGTQRPIDVRTKVAAFCDDIDLWRAYPDAEVYLVKADGEWTAGVALPF</sequence>
<dbReference type="Pfam" id="PF19255">
    <property type="entry name" value="DUF5902"/>
    <property type="match status" value="1"/>
</dbReference>
<dbReference type="Proteomes" id="UP000204584">
    <property type="component" value="Segment"/>
</dbReference>